<name>A0A7W9WZ33_9BURK</name>
<evidence type="ECO:0000313" key="2">
    <source>
        <dbReference type="EMBL" id="MBB6133412.1"/>
    </source>
</evidence>
<dbReference type="RefSeq" id="WP_183552823.1">
    <property type="nucleotide sequence ID" value="NZ_JACHBX010000001.1"/>
</dbReference>
<dbReference type="EMBL" id="JACHBX010000001">
    <property type="protein sequence ID" value="MBB6133412.1"/>
    <property type="molecule type" value="Genomic_DNA"/>
</dbReference>
<keyword evidence="3" id="KW-1185">Reference proteome</keyword>
<accession>A0A7W9WZ33</accession>
<dbReference type="PROSITE" id="PS51257">
    <property type="entry name" value="PROKAR_LIPOPROTEIN"/>
    <property type="match status" value="1"/>
</dbReference>
<dbReference type="Proteomes" id="UP000540787">
    <property type="component" value="Unassembled WGS sequence"/>
</dbReference>
<evidence type="ECO:0008006" key="4">
    <source>
        <dbReference type="Google" id="ProtNLM"/>
    </source>
</evidence>
<organism evidence="2 3">
    <name type="scientific">Massilia aurea</name>
    <dbReference type="NCBI Taxonomy" id="373040"/>
    <lineage>
        <taxon>Bacteria</taxon>
        <taxon>Pseudomonadati</taxon>
        <taxon>Pseudomonadota</taxon>
        <taxon>Betaproteobacteria</taxon>
        <taxon>Burkholderiales</taxon>
        <taxon>Oxalobacteraceae</taxon>
        <taxon>Telluria group</taxon>
        <taxon>Massilia</taxon>
    </lineage>
</organism>
<feature type="chain" id="PRO_5031167364" description="Pilus assembly protein" evidence="1">
    <location>
        <begin position="25"/>
        <end position="87"/>
    </location>
</feature>
<sequence>MKTTTTAILAAACTCLSLLLGGCATDTSTGTGNTVRSIMASQIITPQAAPSVPGNDARAAILGYRNYQGSFAAPAPQVEITLFGGNK</sequence>
<keyword evidence="1" id="KW-0732">Signal</keyword>
<gene>
    <name evidence="2" type="ORF">HD842_001523</name>
</gene>
<evidence type="ECO:0000313" key="3">
    <source>
        <dbReference type="Proteomes" id="UP000540787"/>
    </source>
</evidence>
<dbReference type="AlphaFoldDB" id="A0A7W9WZ33"/>
<reference evidence="2 3" key="1">
    <citation type="submission" date="2020-08" db="EMBL/GenBank/DDBJ databases">
        <title>The Agave Microbiome: Exploring the role of microbial communities in plant adaptations to desert environments.</title>
        <authorList>
            <person name="Partida-Martinez L.P."/>
        </authorList>
    </citation>
    <scope>NUCLEOTIDE SEQUENCE [LARGE SCALE GENOMIC DNA]</scope>
    <source>
        <strain evidence="2 3">AT3.2</strain>
    </source>
</reference>
<proteinExistence type="predicted"/>
<feature type="signal peptide" evidence="1">
    <location>
        <begin position="1"/>
        <end position="24"/>
    </location>
</feature>
<evidence type="ECO:0000256" key="1">
    <source>
        <dbReference type="SAM" id="SignalP"/>
    </source>
</evidence>
<protein>
    <recommendedName>
        <fullName evidence="4">Pilus assembly protein</fullName>
    </recommendedName>
</protein>
<comment type="caution">
    <text evidence="2">The sequence shown here is derived from an EMBL/GenBank/DDBJ whole genome shotgun (WGS) entry which is preliminary data.</text>
</comment>